<gene>
    <name evidence="5" type="primary">rhsB</name>
    <name evidence="5" type="ORF">OJF2_18220</name>
</gene>
<dbReference type="InterPro" id="IPR022385">
    <property type="entry name" value="Rhs_assc_core"/>
</dbReference>
<dbReference type="InterPro" id="IPR006530">
    <property type="entry name" value="YD"/>
</dbReference>
<evidence type="ECO:0000256" key="1">
    <source>
        <dbReference type="ARBA" id="ARBA00022737"/>
    </source>
</evidence>
<sequence>MCVNVATGVVTLSAREFHLSGEMPFALLRSYSSASGRLGPLGWGWSSDLELWARLEGDTAILFEAGEETSRHGPLERDRELWFHRETLGAMRVLLTAETLIVTTAGRRRLVFAAPPRPDDPWLLRRISDLNGNAASFDHDEDGHLVRATDGRGRRFALSYERGLLTRVELRTADRDPMILARYEYDARQDLVSAWDASGARYEYEYADHLVVRETNPSGGSRYYAYDRDRRAVATWLDGDVRYRGLVHDPARRTTLLVDSRGWGTLHRFNEADLCREKVDALGQVKRTFFAPDNSLLFSEDEELGPVSLQSYDPATRSLTTLDAAGAATVTQFNELNLPVRSEDPEGNAWVAEYDERGNQVALGSPMGRRWSHSYDARGRLERVIEPAGRVIAIRRERDGRAITYSDQLGTFAACEVDDFGRLVRYADEAGRTTTWSHDALGRLVAIRLPGGGVVRIRRDEAGRPIEALGPMGYREQRTYDRFGLLLSVTDSAGRVSRFEYDSEQRLIAATGPRGERATIDHDRLGRPHRMTYPDGRVEAFEFDAQGYVVAARDPSGVRFTLEYDAMRRLTARRYPDGRETTYTYDAAGRLIAAASPWSVVEIEYDADGRAVKEAQAAGTLSHGFDGEGRRRELHFDEARIAAYYYDPRGRLAELTDAAGRAIRIRHEDRGATVESSDSSGVVERSEYGPTGLLQHRRAVGPRDAVLHDREYRRDEGGRVATVADLRAGTATSYRYDRAGRLQSVERDGEVVEDYAYDAGDNPVRSHDGGGYEHGHLDRLTMAGSLRCGYDANGNLAWRERDGGRTEFHRDYENLLTRVTHPDGTATEFRYDAFHRRIAAERDGKTTRYLWWGDRLVAEAGPDGVVTYAHTPGGFQPVTRARDGVSLRYITDPIGSPQALVDQDGSVLEEIAPAGFDRPAVGGRLFPGQYFDPDTGLAWNRHRDYDPALRRYTSPDPIAFFPGSNAYAYAADDPVNAIDPLGLACFRQECEDAFQRMDNAINTEHHPPAPVNPPHPGAQVPNHKGLQQRIAEFNANTGWMPLQRNPGDPAGGGSGQANTIGSHYEQYWQLQDHLRNAQNDWWANGCHPSNTSDPARAAQVEADANHLATYTPPVPPPNPEQSRLMEGIRMFRQDAGSGLWLPVH</sequence>
<accession>A0A5B9VZC0</accession>
<dbReference type="Pfam" id="PF20148">
    <property type="entry name" value="DUF6531"/>
    <property type="match status" value="1"/>
</dbReference>
<dbReference type="Pfam" id="PF05593">
    <property type="entry name" value="RHS_repeat"/>
    <property type="match status" value="2"/>
</dbReference>
<proteinExistence type="predicted"/>
<dbReference type="PANTHER" id="PTHR32305">
    <property type="match status" value="1"/>
</dbReference>
<dbReference type="RefSeq" id="WP_148593112.1">
    <property type="nucleotide sequence ID" value="NZ_CP042997.1"/>
</dbReference>
<dbReference type="Proteomes" id="UP000324233">
    <property type="component" value="Chromosome"/>
</dbReference>
<evidence type="ECO:0000313" key="5">
    <source>
        <dbReference type="EMBL" id="QEH33321.1"/>
    </source>
</evidence>
<name>A0A5B9VZC0_9BACT</name>
<dbReference type="SUPFAM" id="SSF63829">
    <property type="entry name" value="Calcium-dependent phosphotriesterase"/>
    <property type="match status" value="1"/>
</dbReference>
<dbReference type="InterPro" id="IPR050708">
    <property type="entry name" value="T6SS_VgrG/RHS"/>
</dbReference>
<dbReference type="InterPro" id="IPR031325">
    <property type="entry name" value="RHS_repeat"/>
</dbReference>
<protein>
    <submittedName>
        <fullName evidence="5">Putative deoxyribonuclease RhsB</fullName>
        <ecNumber evidence="5">3.1.-.-</ecNumber>
    </submittedName>
</protein>
<dbReference type="GO" id="GO:0016787">
    <property type="term" value="F:hydrolase activity"/>
    <property type="evidence" value="ECO:0007669"/>
    <property type="project" value="UniProtKB-KW"/>
</dbReference>
<keyword evidence="1" id="KW-0677">Repeat</keyword>
<dbReference type="Pfam" id="PF25023">
    <property type="entry name" value="TEN_YD-shell"/>
    <property type="match status" value="2"/>
</dbReference>
<feature type="region of interest" description="Disordered" evidence="2">
    <location>
        <begin position="1002"/>
        <end position="1022"/>
    </location>
</feature>
<dbReference type="EMBL" id="CP042997">
    <property type="protein sequence ID" value="QEH33321.1"/>
    <property type="molecule type" value="Genomic_DNA"/>
</dbReference>
<reference evidence="5 6" key="1">
    <citation type="submission" date="2019-08" db="EMBL/GenBank/DDBJ databases">
        <title>Deep-cultivation of Planctomycetes and their phenomic and genomic characterization uncovers novel biology.</title>
        <authorList>
            <person name="Wiegand S."/>
            <person name="Jogler M."/>
            <person name="Boedeker C."/>
            <person name="Pinto D."/>
            <person name="Vollmers J."/>
            <person name="Rivas-Marin E."/>
            <person name="Kohn T."/>
            <person name="Peeters S.H."/>
            <person name="Heuer A."/>
            <person name="Rast P."/>
            <person name="Oberbeckmann S."/>
            <person name="Bunk B."/>
            <person name="Jeske O."/>
            <person name="Meyerdierks A."/>
            <person name="Storesund J.E."/>
            <person name="Kallscheuer N."/>
            <person name="Luecker S."/>
            <person name="Lage O.M."/>
            <person name="Pohl T."/>
            <person name="Merkel B.J."/>
            <person name="Hornburger P."/>
            <person name="Mueller R.-W."/>
            <person name="Bruemmer F."/>
            <person name="Labrenz M."/>
            <person name="Spormann A.M."/>
            <person name="Op den Camp H."/>
            <person name="Overmann J."/>
            <person name="Amann R."/>
            <person name="Jetten M.S.M."/>
            <person name="Mascher T."/>
            <person name="Medema M.H."/>
            <person name="Devos D.P."/>
            <person name="Kaster A.-K."/>
            <person name="Ovreas L."/>
            <person name="Rohde M."/>
            <person name="Galperin M.Y."/>
            <person name="Jogler C."/>
        </authorList>
    </citation>
    <scope>NUCLEOTIDE SEQUENCE [LARGE SCALE GENOMIC DNA]</scope>
    <source>
        <strain evidence="5 6">OJF2</strain>
    </source>
</reference>
<evidence type="ECO:0000259" key="3">
    <source>
        <dbReference type="Pfam" id="PF20148"/>
    </source>
</evidence>
<evidence type="ECO:0000256" key="2">
    <source>
        <dbReference type="SAM" id="MobiDB-lite"/>
    </source>
</evidence>
<dbReference type="InterPro" id="IPR056823">
    <property type="entry name" value="TEN-like_YD-shell"/>
</dbReference>
<dbReference type="InterPro" id="IPR045351">
    <property type="entry name" value="DUF6531"/>
</dbReference>
<organism evidence="5 6">
    <name type="scientific">Aquisphaera giovannonii</name>
    <dbReference type="NCBI Taxonomy" id="406548"/>
    <lineage>
        <taxon>Bacteria</taxon>
        <taxon>Pseudomonadati</taxon>
        <taxon>Planctomycetota</taxon>
        <taxon>Planctomycetia</taxon>
        <taxon>Isosphaerales</taxon>
        <taxon>Isosphaeraceae</taxon>
        <taxon>Aquisphaera</taxon>
    </lineage>
</organism>
<keyword evidence="6" id="KW-1185">Reference proteome</keyword>
<feature type="domain" description="DUF6531" evidence="3">
    <location>
        <begin position="3"/>
        <end position="64"/>
    </location>
</feature>
<evidence type="ECO:0000313" key="6">
    <source>
        <dbReference type="Proteomes" id="UP000324233"/>
    </source>
</evidence>
<dbReference type="PANTHER" id="PTHR32305:SF15">
    <property type="entry name" value="PROTEIN RHSA-RELATED"/>
    <property type="match status" value="1"/>
</dbReference>
<dbReference type="NCBIfam" id="TIGR01643">
    <property type="entry name" value="YD_repeat_2x"/>
    <property type="match status" value="4"/>
</dbReference>
<dbReference type="KEGG" id="agv:OJF2_18220"/>
<dbReference type="AlphaFoldDB" id="A0A5B9VZC0"/>
<dbReference type="Gene3D" id="2.180.10.10">
    <property type="entry name" value="RHS repeat-associated core"/>
    <property type="match status" value="3"/>
</dbReference>
<feature type="domain" description="Teneurin-like YD-shell" evidence="4">
    <location>
        <begin position="474"/>
        <end position="616"/>
    </location>
</feature>
<keyword evidence="5" id="KW-0378">Hydrolase</keyword>
<dbReference type="EC" id="3.1.-.-" evidence="5"/>
<dbReference type="OrthoDB" id="232855at2"/>
<feature type="domain" description="Teneurin-like YD-shell" evidence="4">
    <location>
        <begin position="645"/>
        <end position="956"/>
    </location>
</feature>
<dbReference type="NCBIfam" id="TIGR03696">
    <property type="entry name" value="Rhs_assc_core"/>
    <property type="match status" value="1"/>
</dbReference>
<evidence type="ECO:0000259" key="4">
    <source>
        <dbReference type="Pfam" id="PF25023"/>
    </source>
</evidence>